<dbReference type="SUPFAM" id="SSF46785">
    <property type="entry name" value="Winged helix' DNA-binding domain"/>
    <property type="match status" value="1"/>
</dbReference>
<dbReference type="PANTHER" id="PTHR34824">
    <property type="entry name" value="HEAT-INDUCIBLE TRANSCRIPTION REPRESSOR HRCA"/>
    <property type="match status" value="1"/>
</dbReference>
<evidence type="ECO:0000259" key="5">
    <source>
        <dbReference type="Pfam" id="PF01628"/>
    </source>
</evidence>
<organism evidence="6 7">
    <name type="scientific">Candidatus Liptonbacteria bacterium GWB1_49_6</name>
    <dbReference type="NCBI Taxonomy" id="1798644"/>
    <lineage>
        <taxon>Bacteria</taxon>
        <taxon>Candidatus Liptoniibacteriota</taxon>
    </lineage>
</organism>
<dbReference type="PANTHER" id="PTHR34824:SF1">
    <property type="entry name" value="HEAT-INDUCIBLE TRANSCRIPTION REPRESSOR HRCA"/>
    <property type="match status" value="1"/>
</dbReference>
<feature type="domain" description="Heat-inducible transcription repressor HrcA C-terminal" evidence="5">
    <location>
        <begin position="70"/>
        <end position="218"/>
    </location>
</feature>
<comment type="caution">
    <text evidence="6">The sequence shown here is derived from an EMBL/GenBank/DDBJ whole genome shotgun (WGS) entry which is preliminary data.</text>
</comment>
<evidence type="ECO:0000256" key="4">
    <source>
        <dbReference type="ARBA" id="ARBA00023163"/>
    </source>
</evidence>
<dbReference type="Gene3D" id="3.30.450.40">
    <property type="match status" value="1"/>
</dbReference>
<evidence type="ECO:0000313" key="6">
    <source>
        <dbReference type="EMBL" id="OGY96307.1"/>
    </source>
</evidence>
<keyword evidence="1" id="KW-0678">Repressor</keyword>
<dbReference type="Gene3D" id="1.10.10.10">
    <property type="entry name" value="Winged helix-like DNA-binding domain superfamily/Winged helix DNA-binding domain"/>
    <property type="match status" value="1"/>
</dbReference>
<proteinExistence type="predicted"/>
<dbReference type="STRING" id="1798644.A2122_00695"/>
<dbReference type="Pfam" id="PF01628">
    <property type="entry name" value="HrcA"/>
    <property type="match status" value="1"/>
</dbReference>
<dbReference type="GO" id="GO:0045892">
    <property type="term" value="P:negative regulation of DNA-templated transcription"/>
    <property type="evidence" value="ECO:0007669"/>
    <property type="project" value="TreeGrafter"/>
</dbReference>
<evidence type="ECO:0000256" key="1">
    <source>
        <dbReference type="ARBA" id="ARBA00022491"/>
    </source>
</evidence>
<dbReference type="AlphaFoldDB" id="A0A1G2C744"/>
<keyword evidence="2" id="KW-0805">Transcription regulation</keyword>
<dbReference type="EMBL" id="MHKU01000037">
    <property type="protein sequence ID" value="OGY96307.1"/>
    <property type="molecule type" value="Genomic_DNA"/>
</dbReference>
<dbReference type="InterPro" id="IPR036388">
    <property type="entry name" value="WH-like_DNA-bd_sf"/>
</dbReference>
<evidence type="ECO:0000256" key="3">
    <source>
        <dbReference type="ARBA" id="ARBA00023016"/>
    </source>
</evidence>
<dbReference type="InterPro" id="IPR029016">
    <property type="entry name" value="GAF-like_dom_sf"/>
</dbReference>
<keyword evidence="3" id="KW-0346">Stress response</keyword>
<dbReference type="SUPFAM" id="SSF55781">
    <property type="entry name" value="GAF domain-like"/>
    <property type="match status" value="1"/>
</dbReference>
<dbReference type="InterPro" id="IPR002571">
    <property type="entry name" value="HrcA"/>
</dbReference>
<dbReference type="InterPro" id="IPR036390">
    <property type="entry name" value="WH_DNA-bd_sf"/>
</dbReference>
<protein>
    <recommendedName>
        <fullName evidence="5">Heat-inducible transcription repressor HrcA C-terminal domain-containing protein</fullName>
    </recommendedName>
</protein>
<sequence>MPDRTFEILEAVVAEFIRTGEAVSSAGLFGRYDFGIRPAMIRSELQELTDAGFLEQLYHSAGRVPSDKAYQFFVEKVIERTKSDAHPTEKIRISFRNADWNDFSEALASHLGLLCVVDDVREEAVYKEGLDNLVRRLDWDSPEEIKQVIRDFEELDNRVSDFAKGFVNEDGLDVFIGRRSPVTKSGQLAVVAANCESDDGNLVILGIGPKWMDYKKVIGTFKSFQNVG</sequence>
<name>A0A1G2C744_9BACT</name>
<reference evidence="6 7" key="1">
    <citation type="journal article" date="2016" name="Nat. Commun.">
        <title>Thousands of microbial genomes shed light on interconnected biogeochemical processes in an aquifer system.</title>
        <authorList>
            <person name="Anantharaman K."/>
            <person name="Brown C.T."/>
            <person name="Hug L.A."/>
            <person name="Sharon I."/>
            <person name="Castelle C.J."/>
            <person name="Probst A.J."/>
            <person name="Thomas B.C."/>
            <person name="Singh A."/>
            <person name="Wilkins M.J."/>
            <person name="Karaoz U."/>
            <person name="Brodie E.L."/>
            <person name="Williams K.H."/>
            <person name="Hubbard S.S."/>
            <person name="Banfield J.F."/>
        </authorList>
    </citation>
    <scope>NUCLEOTIDE SEQUENCE [LARGE SCALE GENOMIC DNA]</scope>
</reference>
<accession>A0A1G2C744</accession>
<gene>
    <name evidence="6" type="ORF">A2122_00695</name>
</gene>
<evidence type="ECO:0000313" key="7">
    <source>
        <dbReference type="Proteomes" id="UP000176648"/>
    </source>
</evidence>
<dbReference type="GO" id="GO:0003677">
    <property type="term" value="F:DNA binding"/>
    <property type="evidence" value="ECO:0007669"/>
    <property type="project" value="InterPro"/>
</dbReference>
<dbReference type="Proteomes" id="UP000176648">
    <property type="component" value="Unassembled WGS sequence"/>
</dbReference>
<evidence type="ECO:0000256" key="2">
    <source>
        <dbReference type="ARBA" id="ARBA00023015"/>
    </source>
</evidence>
<keyword evidence="4" id="KW-0804">Transcription</keyword>
<dbReference type="InterPro" id="IPR021153">
    <property type="entry name" value="HrcA_C"/>
</dbReference>